<dbReference type="eggNOG" id="KOG0051">
    <property type="taxonomic scope" value="Eukaryota"/>
</dbReference>
<dbReference type="Proteomes" id="UP000016932">
    <property type="component" value="Unassembled WGS sequence"/>
</dbReference>
<dbReference type="AlphaFoldDB" id="M3AWM2"/>
<keyword evidence="2" id="KW-0238">DNA-binding</keyword>
<evidence type="ECO:0000259" key="6">
    <source>
        <dbReference type="PROSITE" id="PS51294"/>
    </source>
</evidence>
<reference evidence="7 8" key="1">
    <citation type="journal article" date="2012" name="PLoS Pathog.">
        <title>Diverse lifestyles and strategies of plant pathogenesis encoded in the genomes of eighteen Dothideomycetes fungi.</title>
        <authorList>
            <person name="Ohm R.A."/>
            <person name="Feau N."/>
            <person name="Henrissat B."/>
            <person name="Schoch C.L."/>
            <person name="Horwitz B.A."/>
            <person name="Barry K.W."/>
            <person name="Condon B.J."/>
            <person name="Copeland A.C."/>
            <person name="Dhillon B."/>
            <person name="Glaser F."/>
            <person name="Hesse C.N."/>
            <person name="Kosti I."/>
            <person name="LaButti K."/>
            <person name="Lindquist E.A."/>
            <person name="Lucas S."/>
            <person name="Salamov A.A."/>
            <person name="Bradshaw R.E."/>
            <person name="Ciuffetti L."/>
            <person name="Hamelin R.C."/>
            <person name="Kema G.H.J."/>
            <person name="Lawrence C."/>
            <person name="Scott J.A."/>
            <person name="Spatafora J.W."/>
            <person name="Turgeon B.G."/>
            <person name="de Wit P.J.G.M."/>
            <person name="Zhong S."/>
            <person name="Goodwin S.B."/>
            <person name="Grigoriev I.V."/>
        </authorList>
    </citation>
    <scope>NUCLEOTIDE SEQUENCE [LARGE SCALE GENOMIC DNA]</scope>
    <source>
        <strain evidence="7 8">CIRAD86</strain>
    </source>
</reference>
<dbReference type="PROSITE" id="PS51294">
    <property type="entry name" value="HTH_MYB"/>
    <property type="match status" value="1"/>
</dbReference>
<proteinExistence type="predicted"/>
<evidence type="ECO:0000313" key="8">
    <source>
        <dbReference type="Proteomes" id="UP000016932"/>
    </source>
</evidence>
<dbReference type="OrthoDB" id="39591at2759"/>
<feature type="region of interest" description="Disordered" evidence="4">
    <location>
        <begin position="951"/>
        <end position="978"/>
    </location>
</feature>
<feature type="region of interest" description="Disordered" evidence="4">
    <location>
        <begin position="406"/>
        <end position="586"/>
    </location>
</feature>
<accession>M3AWM2</accession>
<feature type="region of interest" description="Disordered" evidence="4">
    <location>
        <begin position="1019"/>
        <end position="1051"/>
    </location>
</feature>
<dbReference type="GO" id="GO:0003700">
    <property type="term" value="F:DNA-binding transcription factor activity"/>
    <property type="evidence" value="ECO:0007669"/>
    <property type="project" value="TreeGrafter"/>
</dbReference>
<dbReference type="SUPFAM" id="SSF46689">
    <property type="entry name" value="Homeodomain-like"/>
    <property type="match status" value="1"/>
</dbReference>
<feature type="compositionally biased region" description="Low complexity" evidence="4">
    <location>
        <begin position="500"/>
        <end position="510"/>
    </location>
</feature>
<gene>
    <name evidence="7" type="ORF">MYCFIDRAFT_176821</name>
</gene>
<evidence type="ECO:0000256" key="1">
    <source>
        <dbReference type="ARBA" id="ARBA00004123"/>
    </source>
</evidence>
<feature type="compositionally biased region" description="Polar residues" evidence="4">
    <location>
        <begin position="1204"/>
        <end position="1214"/>
    </location>
</feature>
<dbReference type="EMBL" id="KB446560">
    <property type="protein sequence ID" value="EME81533.1"/>
    <property type="molecule type" value="Genomic_DNA"/>
</dbReference>
<dbReference type="Gene3D" id="1.10.10.60">
    <property type="entry name" value="Homeodomain-like"/>
    <property type="match status" value="2"/>
</dbReference>
<dbReference type="GO" id="GO:0000976">
    <property type="term" value="F:transcription cis-regulatory region binding"/>
    <property type="evidence" value="ECO:0007669"/>
    <property type="project" value="TreeGrafter"/>
</dbReference>
<organism evidence="7 8">
    <name type="scientific">Pseudocercospora fijiensis (strain CIRAD86)</name>
    <name type="common">Black leaf streak disease fungus</name>
    <name type="synonym">Mycosphaerella fijiensis</name>
    <dbReference type="NCBI Taxonomy" id="383855"/>
    <lineage>
        <taxon>Eukaryota</taxon>
        <taxon>Fungi</taxon>
        <taxon>Dikarya</taxon>
        <taxon>Ascomycota</taxon>
        <taxon>Pezizomycotina</taxon>
        <taxon>Dothideomycetes</taxon>
        <taxon>Dothideomycetidae</taxon>
        <taxon>Mycosphaerellales</taxon>
        <taxon>Mycosphaerellaceae</taxon>
        <taxon>Pseudocercospora</taxon>
    </lineage>
</organism>
<dbReference type="HOGENOM" id="CLU_265101_0_0_1"/>
<evidence type="ECO:0000313" key="7">
    <source>
        <dbReference type="EMBL" id="EME81533.1"/>
    </source>
</evidence>
<comment type="subcellular location">
    <subcellularLocation>
        <location evidence="1">Nucleus</location>
    </subcellularLocation>
</comment>
<feature type="domain" description="Myb-like" evidence="5">
    <location>
        <begin position="698"/>
        <end position="771"/>
    </location>
</feature>
<dbReference type="PROSITE" id="PS50090">
    <property type="entry name" value="MYB_LIKE"/>
    <property type="match status" value="2"/>
</dbReference>
<feature type="compositionally biased region" description="Acidic residues" evidence="4">
    <location>
        <begin position="532"/>
        <end position="541"/>
    </location>
</feature>
<feature type="domain" description="Myb-like" evidence="5">
    <location>
        <begin position="650"/>
        <end position="696"/>
    </location>
</feature>
<feature type="compositionally biased region" description="Basic residues" evidence="4">
    <location>
        <begin position="548"/>
        <end position="563"/>
    </location>
</feature>
<evidence type="ECO:0000256" key="2">
    <source>
        <dbReference type="ARBA" id="ARBA00023125"/>
    </source>
</evidence>
<dbReference type="CDD" id="cd00167">
    <property type="entry name" value="SANT"/>
    <property type="match status" value="1"/>
</dbReference>
<dbReference type="STRING" id="383855.M3AWM2"/>
<dbReference type="VEuPathDB" id="FungiDB:MYCFIDRAFT_176821"/>
<dbReference type="PANTHER" id="PTHR46380:SF2">
    <property type="entry name" value="CYCLIN-D-BINDING MYB-LIKE TRANSCRIPTION FACTOR 1"/>
    <property type="match status" value="1"/>
</dbReference>
<feature type="compositionally biased region" description="Basic and acidic residues" evidence="4">
    <location>
        <begin position="93"/>
        <end position="108"/>
    </location>
</feature>
<name>M3AWM2_PSEFD</name>
<keyword evidence="8" id="KW-1185">Reference proteome</keyword>
<keyword evidence="3" id="KW-0539">Nucleus</keyword>
<protein>
    <submittedName>
        <fullName evidence="7">Uncharacterized protein</fullName>
    </submittedName>
</protein>
<feature type="compositionally biased region" description="Polar residues" evidence="4">
    <location>
        <begin position="14"/>
        <end position="29"/>
    </location>
</feature>
<evidence type="ECO:0000259" key="5">
    <source>
        <dbReference type="PROSITE" id="PS50090"/>
    </source>
</evidence>
<feature type="domain" description="HTH myb-type" evidence="6">
    <location>
        <begin position="652"/>
        <end position="700"/>
    </location>
</feature>
<dbReference type="InterPro" id="IPR001005">
    <property type="entry name" value="SANT/Myb"/>
</dbReference>
<feature type="region of interest" description="Disordered" evidence="4">
    <location>
        <begin position="14"/>
        <end position="281"/>
    </location>
</feature>
<dbReference type="GeneID" id="19333634"/>
<dbReference type="InterPro" id="IPR017930">
    <property type="entry name" value="Myb_dom"/>
</dbReference>
<feature type="compositionally biased region" description="Acidic residues" evidence="4">
    <location>
        <begin position="1071"/>
        <end position="1098"/>
    </location>
</feature>
<dbReference type="InterPro" id="IPR051651">
    <property type="entry name" value="DMTF1_DNA-bind_reg"/>
</dbReference>
<feature type="region of interest" description="Disordered" evidence="4">
    <location>
        <begin position="1195"/>
        <end position="1235"/>
    </location>
</feature>
<feature type="compositionally biased region" description="Basic and acidic residues" evidence="4">
    <location>
        <begin position="415"/>
        <end position="424"/>
    </location>
</feature>
<dbReference type="RefSeq" id="XP_007928705.1">
    <property type="nucleotide sequence ID" value="XM_007930514.1"/>
</dbReference>
<feature type="region of interest" description="Disordered" evidence="4">
    <location>
        <begin position="354"/>
        <end position="383"/>
    </location>
</feature>
<dbReference type="InterPro" id="IPR009057">
    <property type="entry name" value="Homeodomain-like_sf"/>
</dbReference>
<sequence>MSMFDAISACAAMGQTSSQIDQVPRTQPDAQLARSPSPAASVHTSASRALARDLEESVYASAKKPTTKISATSDIAKGDATATVTARPKRRTRAAELRDDVKLDDIKNATDTADPVAEKERARPRKKRKTAQETEAEPEVAPKMACVQLPKSPAKAKQLDVPVMHSKSDAPAKKRGRPAKDLNRSDERPEDNQEKPVHEPIIVELTKAKVKKRKRVTEPEQATAGADAVENAEVSLHAEAGSSKPSRRRKINDVEEEHEPPEQLGGSTQASANPPDAVVDHTLLESKVAERTLTNEDMELERSDGEIDQEDLQRLKARNALRLQIKKWEEEELVYAGKAKWKNGKDGAKYLKLAQPGHKFKRPKLDAEQQSRADLESEARKQSISVTRDALLQVLVREDLMRALPHAHIPTAPDSGKEITETRKSQPVVQQAEEGPNENATRGTSEHVSDWLASQNEESPVPPEQLEIHQGSSKKRKRKSVLRADDDEDYQLDGSSVAPESANSASTTTKAARKEARRQRRESEMNAAPEKESDDGDDDEPPTAKRKSEAKKKEKMKKKKKKQSKDDTGSNAGRSGNEMIKGPFSQEEKDIADGIFAEVMRQEGLSEAELIAQIKNWRNCGTFKADMFEAFPRRTKDSIRKFAERRFHGMERGPWTAEQDQALRAAHTSHPGQWSQIGDLVGRTGADCRDRWRLQLQHENAVTGPWTVDEEEELLAAVEECIDAIKTSITDTSTSNNRDRLEALLNWTVVAQKLHGKRTGKRCHEKYGKLKTRRAKNEAALMGLGASSTTRVNQHTISGPSEDKKEAEKMRLARNTVTKSFEIGDYYDAFVEIHTAFKDHDRKFHDEKNVLWSIVSSKNMQSRFSVFCAPSALRRAAFEDAMEQWVAKEPKLKRKLEKARTIPAKALVLAAWLEKTYGNKLKNLTRKYRPELIGASKEELDKVKKDRRVKYGSRKLNTADNNVSKDMISDSDENESPAPDVEIADTALIPSENDAADENEHKATQVVPEIQEEVLKNGNDAAADAPSGPREHQKNAAADEQRMSDLDHHDNVPLLNADDFDARLEKLWAFSDDEDNEDSDDDDDVDVDEDAGWDEEAQDEKVVVKNEPGSDGDSADSAAFAYDVTINVLASSLGARQHDYLAQSQQKLSGPENRINSILFHLHMTFPQHPDRMLAEARGPIRIWWLHNFQSPSAPAHHRHGASSACSSGPQHQQLFKRPSAAAPKKESRSQPQISVGAQTCATFNTIAWWLVAQPDLQ</sequence>
<dbReference type="GO" id="GO:0005634">
    <property type="term" value="C:nucleus"/>
    <property type="evidence" value="ECO:0007669"/>
    <property type="project" value="UniProtKB-SubCell"/>
</dbReference>
<feature type="compositionally biased region" description="Polar residues" evidence="4">
    <location>
        <begin position="955"/>
        <end position="964"/>
    </location>
</feature>
<evidence type="ECO:0000256" key="4">
    <source>
        <dbReference type="SAM" id="MobiDB-lite"/>
    </source>
</evidence>
<dbReference type="KEGG" id="pfj:MYCFIDRAFT_176821"/>
<dbReference type="PANTHER" id="PTHR46380">
    <property type="entry name" value="CYCLIN-D-BINDING MYB-LIKE TRANSCRIPTION FACTOR 1"/>
    <property type="match status" value="1"/>
</dbReference>
<feature type="compositionally biased region" description="Basic and acidic residues" evidence="4">
    <location>
        <begin position="166"/>
        <end position="198"/>
    </location>
</feature>
<dbReference type="SMART" id="SM00717">
    <property type="entry name" value="SANT"/>
    <property type="match status" value="2"/>
</dbReference>
<feature type="compositionally biased region" description="Basic and acidic residues" evidence="4">
    <location>
        <begin position="363"/>
        <end position="381"/>
    </location>
</feature>
<dbReference type="Pfam" id="PF00249">
    <property type="entry name" value="Myb_DNA-binding"/>
    <property type="match status" value="1"/>
</dbReference>
<feature type="region of interest" description="Disordered" evidence="4">
    <location>
        <begin position="1071"/>
        <end position="1114"/>
    </location>
</feature>
<feature type="compositionally biased region" description="Basic and acidic residues" evidence="4">
    <location>
        <begin position="1029"/>
        <end position="1051"/>
    </location>
</feature>
<feature type="compositionally biased region" description="Basic residues" evidence="4">
    <location>
        <begin position="472"/>
        <end position="481"/>
    </location>
</feature>
<evidence type="ECO:0000256" key="3">
    <source>
        <dbReference type="ARBA" id="ARBA00023242"/>
    </source>
</evidence>